<dbReference type="PANTHER" id="PTHR10039">
    <property type="entry name" value="AMELOGENIN"/>
    <property type="match status" value="1"/>
</dbReference>
<dbReference type="EMBL" id="JBAHYK010000659">
    <property type="protein sequence ID" value="KAL0572182.1"/>
    <property type="molecule type" value="Genomic_DNA"/>
</dbReference>
<evidence type="ECO:0000313" key="5">
    <source>
        <dbReference type="Proteomes" id="UP001465976"/>
    </source>
</evidence>
<feature type="region of interest" description="Disordered" evidence="2">
    <location>
        <begin position="27"/>
        <end position="51"/>
    </location>
</feature>
<dbReference type="InterPro" id="IPR027417">
    <property type="entry name" value="P-loop_NTPase"/>
</dbReference>
<dbReference type="SUPFAM" id="SSF52540">
    <property type="entry name" value="P-loop containing nucleoside triphosphate hydrolases"/>
    <property type="match status" value="1"/>
</dbReference>
<dbReference type="PANTHER" id="PTHR10039:SF17">
    <property type="entry name" value="FUNGAL STAND N-TERMINAL GOODBYE DOMAIN-CONTAINING PROTEIN-RELATED"/>
    <property type="match status" value="1"/>
</dbReference>
<sequence>MPPRALPANKARSNWRNYHDRVQTAITTNNNTGSGNQYNNNGEGQQTINNGPTTYNFTQSVVEWKGIADLGASHLAKQGFSECHEGTRESVCEEIRKWAADESGDQPICWLSGAAGIGKSSIALTVAASRQKADGLVCSYFFRGSDPNHTSVLVPTLALQLTMALPPLKLGIEQQIRDNRRLLKASSEIQFKELIANPTAANTFPHTGSPTLIIVDGLDQFTDRSALPTLLSTIASHRGPSSALRLLICSRPEPWIRRAFDSQLHATKHVVLSSKTPQADVDIEKFYRDRFSEADSSGCSLWLQPEYLDRLVAKSSGNFTYAEAVVNLVGRKDTHAPVQLDIFLSRITGNALPRFLLEDGHQPTLGQLDELYSFVGSAIRENKKLSSILAAIFILPPHVTPSPEVIEIVLCLERGEVNSVLHSMHSVLDIRGRNEKILAYHSSLEDFVFDEARSKDTSISRYEQENLLVRCWLKALIRISHGDERSERCRDPSFIRQLFTAWTKFCSCLPRPSKDLLNDLQMLNYSSLFLASVAVPASCFPPSVPSQGSSAPAKSRLKCHHDDIEEKRRQESIAWQWHEIFTSIPKWLHSCGGGSETIHHFRKETEHFHLTLPPGSCPTDEFIRWIILNTTNCEWSSPTTDRMDAQIRRHFGGTRPDPRSLVSQCICKPSGLKRRNSTSHRFYGNEFHVNIQAASLQTAQFLVSQMQQCVGDKRAGDLNLNALVANLLDSSLLHQCGYERRVITLCESFVFCAKKRVGVLPEATGRSTTRRTKLIQWLKGFPESYSREIERLKYEVHSLNLA</sequence>
<feature type="domain" description="Nephrocystin 3-like N-terminal" evidence="3">
    <location>
        <begin position="93"/>
        <end position="251"/>
    </location>
</feature>
<evidence type="ECO:0000256" key="1">
    <source>
        <dbReference type="ARBA" id="ARBA00022737"/>
    </source>
</evidence>
<organism evidence="4 5">
    <name type="scientific">Marasmius crinis-equi</name>
    <dbReference type="NCBI Taxonomy" id="585013"/>
    <lineage>
        <taxon>Eukaryota</taxon>
        <taxon>Fungi</taxon>
        <taxon>Dikarya</taxon>
        <taxon>Basidiomycota</taxon>
        <taxon>Agaricomycotina</taxon>
        <taxon>Agaricomycetes</taxon>
        <taxon>Agaricomycetidae</taxon>
        <taxon>Agaricales</taxon>
        <taxon>Marasmiineae</taxon>
        <taxon>Marasmiaceae</taxon>
        <taxon>Marasmius</taxon>
    </lineage>
</organism>
<reference evidence="4 5" key="1">
    <citation type="submission" date="2024-02" db="EMBL/GenBank/DDBJ databases">
        <title>A draft genome for the cacao thread blight pathogen Marasmius crinis-equi.</title>
        <authorList>
            <person name="Cohen S.P."/>
            <person name="Baruah I.K."/>
            <person name="Amoako-Attah I."/>
            <person name="Bukari Y."/>
            <person name="Meinhardt L.W."/>
            <person name="Bailey B.A."/>
        </authorList>
    </citation>
    <scope>NUCLEOTIDE SEQUENCE [LARGE SCALE GENOMIC DNA]</scope>
    <source>
        <strain evidence="4 5">GH-76</strain>
    </source>
</reference>
<accession>A0ABR3FAK5</accession>
<evidence type="ECO:0000256" key="2">
    <source>
        <dbReference type="SAM" id="MobiDB-lite"/>
    </source>
</evidence>
<keyword evidence="1" id="KW-0677">Repeat</keyword>
<evidence type="ECO:0000259" key="3">
    <source>
        <dbReference type="Pfam" id="PF24883"/>
    </source>
</evidence>
<gene>
    <name evidence="4" type="ORF">V5O48_009777</name>
</gene>
<dbReference type="Pfam" id="PF24883">
    <property type="entry name" value="NPHP3_N"/>
    <property type="match status" value="1"/>
</dbReference>
<evidence type="ECO:0000313" key="4">
    <source>
        <dbReference type="EMBL" id="KAL0572182.1"/>
    </source>
</evidence>
<protein>
    <recommendedName>
        <fullName evidence="3">Nephrocystin 3-like N-terminal domain-containing protein</fullName>
    </recommendedName>
</protein>
<proteinExistence type="predicted"/>
<name>A0ABR3FAK5_9AGAR</name>
<dbReference type="Gene3D" id="3.40.50.300">
    <property type="entry name" value="P-loop containing nucleotide triphosphate hydrolases"/>
    <property type="match status" value="1"/>
</dbReference>
<dbReference type="InterPro" id="IPR056884">
    <property type="entry name" value="NPHP3-like_N"/>
</dbReference>
<comment type="caution">
    <text evidence="4">The sequence shown here is derived from an EMBL/GenBank/DDBJ whole genome shotgun (WGS) entry which is preliminary data.</text>
</comment>
<dbReference type="Proteomes" id="UP001465976">
    <property type="component" value="Unassembled WGS sequence"/>
</dbReference>
<keyword evidence="5" id="KW-1185">Reference proteome</keyword>
<feature type="compositionally biased region" description="Low complexity" evidence="2">
    <location>
        <begin position="27"/>
        <end position="46"/>
    </location>
</feature>